<evidence type="ECO:0000256" key="3">
    <source>
        <dbReference type="ARBA" id="ARBA00022448"/>
    </source>
</evidence>
<keyword evidence="9" id="KW-0460">Magnesium</keyword>
<dbReference type="NCBIfam" id="TIGR01494">
    <property type="entry name" value="ATPase_P-type"/>
    <property type="match status" value="1"/>
</dbReference>
<keyword evidence="12" id="KW-0406">Ion transport</keyword>
<evidence type="ECO:0000256" key="6">
    <source>
        <dbReference type="ARBA" id="ARBA00022723"/>
    </source>
</evidence>
<dbReference type="InterPro" id="IPR023299">
    <property type="entry name" value="ATPase_P-typ_cyto_dom_N"/>
</dbReference>
<dbReference type="InterPro" id="IPR059000">
    <property type="entry name" value="ATPase_P-type_domA"/>
</dbReference>
<dbReference type="Proteomes" id="UP000551878">
    <property type="component" value="Unassembled WGS sequence"/>
</dbReference>
<comment type="subcellular location">
    <subcellularLocation>
        <location evidence="1">Cell membrane</location>
        <topology evidence="1">Multi-pass membrane protein</topology>
    </subcellularLocation>
</comment>
<evidence type="ECO:0000259" key="15">
    <source>
        <dbReference type="Pfam" id="PF00122"/>
    </source>
</evidence>
<dbReference type="NCBIfam" id="TIGR01512">
    <property type="entry name" value="ATPase-IB2_Cd"/>
    <property type="match status" value="1"/>
</dbReference>
<feature type="transmembrane region" description="Helical" evidence="14">
    <location>
        <begin position="261"/>
        <end position="282"/>
    </location>
</feature>
<dbReference type="EMBL" id="JACHHB010000010">
    <property type="protein sequence ID" value="MBB5174120.1"/>
    <property type="molecule type" value="Genomic_DNA"/>
</dbReference>
<evidence type="ECO:0000256" key="10">
    <source>
        <dbReference type="ARBA" id="ARBA00022967"/>
    </source>
</evidence>
<dbReference type="SUPFAM" id="SSF56784">
    <property type="entry name" value="HAD-like"/>
    <property type="match status" value="1"/>
</dbReference>
<dbReference type="InterPro" id="IPR023214">
    <property type="entry name" value="HAD_sf"/>
</dbReference>
<dbReference type="AlphaFoldDB" id="A0A840QS03"/>
<dbReference type="InterPro" id="IPR036412">
    <property type="entry name" value="HAD-like_sf"/>
</dbReference>
<dbReference type="GO" id="GO:0019829">
    <property type="term" value="F:ATPase-coupled monoatomic cation transmembrane transporter activity"/>
    <property type="evidence" value="ECO:0007669"/>
    <property type="project" value="InterPro"/>
</dbReference>
<keyword evidence="13 14" id="KW-0472">Membrane</keyword>
<gene>
    <name evidence="16" type="ORF">HNQ41_002314</name>
</gene>
<dbReference type="InterPro" id="IPR051949">
    <property type="entry name" value="Cation_Transport_ATPase"/>
</dbReference>
<feature type="transmembrane region" description="Helical" evidence="14">
    <location>
        <begin position="86"/>
        <end position="105"/>
    </location>
</feature>
<feature type="transmembrane region" description="Helical" evidence="14">
    <location>
        <begin position="288"/>
        <end position="315"/>
    </location>
</feature>
<dbReference type="SUPFAM" id="SSF81665">
    <property type="entry name" value="Calcium ATPase, transmembrane domain M"/>
    <property type="match status" value="1"/>
</dbReference>
<dbReference type="GO" id="GO:0046872">
    <property type="term" value="F:metal ion binding"/>
    <property type="evidence" value="ECO:0007669"/>
    <property type="project" value="UniProtKB-KW"/>
</dbReference>
<keyword evidence="17" id="KW-1185">Reference proteome</keyword>
<sequence>MKNEEQRTNFSLAACKRACSHGVKQSLGPHRELTFALFGGLFMVIAFLFDQTGYLWTATTIYAISYLIGGYYKAKEGLTDLFQDKSLNVELLMIIAAIGAASIGYWGEGAVLIFIFALSGALETYTLQKSESNLSALMELAPHEANLLSGNGETNVVPVKELKIGNHILVKPGERVPADGEIVSGTSTVDESAITGESMPVHKNEGGVVYNSTMNQRGVLTVSVTKEDEDSLFQKMIALVQEAKESRPPSQRLIEKLEGPYVIAVLALVLISFLFTYLALGWTFETALYQAMVLLVVASPCAVVASIMPAMLAAISNGAKQGVLFKSGIYLEQLSKMKAIAFDKTGTLTEGNPRLTDVRLKEGIDETDVYNAIASIEMRSDHPLASAIINGMKERQDISFVEPTDFEDTPGWGIAAGVDGYTWRIGKKAFMTGDTARFSYIEKEWSNTGKTIVFVERDEEVLAALALSDIVREHTRATVAAIQDKGMHTAMITGDQEATAKAIANDISLDTWLANRLPEDKVEAVETLQNDYGKVAMVGDGVNDAPALAKADIGVAMGSGTDVALETADVVLMKNDLTKMNEIIHLSKRLNRIVAQNLIFSMSVIILLVIGTFFQNVSLPLGVVGHEGSTLIVIANGLRLLRTKRKQSMHQLPDFNAPTKA</sequence>
<dbReference type="GO" id="GO:0005524">
    <property type="term" value="F:ATP binding"/>
    <property type="evidence" value="ECO:0007669"/>
    <property type="project" value="UniProtKB-UniRule"/>
</dbReference>
<comment type="caution">
    <text evidence="16">The sequence shown here is derived from an EMBL/GenBank/DDBJ whole genome shotgun (WGS) entry which is preliminary data.</text>
</comment>
<dbReference type="GO" id="GO:0005886">
    <property type="term" value="C:plasma membrane"/>
    <property type="evidence" value="ECO:0007669"/>
    <property type="project" value="UniProtKB-SubCell"/>
</dbReference>
<keyword evidence="6 14" id="KW-0479">Metal-binding</keyword>
<evidence type="ECO:0000256" key="8">
    <source>
        <dbReference type="ARBA" id="ARBA00022840"/>
    </source>
</evidence>
<dbReference type="PRINTS" id="PR00941">
    <property type="entry name" value="CDATPASE"/>
</dbReference>
<evidence type="ECO:0000256" key="1">
    <source>
        <dbReference type="ARBA" id="ARBA00004651"/>
    </source>
</evidence>
<proteinExistence type="inferred from homology"/>
<reference evidence="16 17" key="1">
    <citation type="submission" date="2020-08" db="EMBL/GenBank/DDBJ databases">
        <title>Genomic Encyclopedia of Type Strains, Phase IV (KMG-IV): sequencing the most valuable type-strain genomes for metagenomic binning, comparative biology and taxonomic classification.</title>
        <authorList>
            <person name="Goeker M."/>
        </authorList>
    </citation>
    <scope>NUCLEOTIDE SEQUENCE [LARGE SCALE GENOMIC DNA]</scope>
    <source>
        <strain evidence="16 17">DSM 24696</strain>
    </source>
</reference>
<dbReference type="Pfam" id="PF00122">
    <property type="entry name" value="E1-E2_ATPase"/>
    <property type="match status" value="1"/>
</dbReference>
<dbReference type="SFLD" id="SFLDF00027">
    <property type="entry name" value="p-type_atpase"/>
    <property type="match status" value="1"/>
</dbReference>
<dbReference type="CDD" id="cd07551">
    <property type="entry name" value="P-type_ATPase_HM_ZosA_PfeT-like"/>
    <property type="match status" value="1"/>
</dbReference>
<keyword evidence="3" id="KW-0813">Transport</keyword>
<dbReference type="FunFam" id="2.70.150.10:FF:000002">
    <property type="entry name" value="Copper-transporting ATPase 1, putative"/>
    <property type="match status" value="1"/>
</dbReference>
<dbReference type="PANTHER" id="PTHR43079">
    <property type="entry name" value="PROBABLE CADMIUM/ZINC-TRANSPORTING ATPASE HMA1"/>
    <property type="match status" value="1"/>
</dbReference>
<dbReference type="PANTHER" id="PTHR43079:SF1">
    <property type="entry name" value="CADMIUM_ZINC-TRANSPORTING ATPASE HMA1, CHLOROPLASTIC-RELATED"/>
    <property type="match status" value="1"/>
</dbReference>
<dbReference type="Gene3D" id="3.40.50.1000">
    <property type="entry name" value="HAD superfamily/HAD-like"/>
    <property type="match status" value="1"/>
</dbReference>
<dbReference type="PROSITE" id="PS00154">
    <property type="entry name" value="ATPASE_E1_E2"/>
    <property type="match status" value="1"/>
</dbReference>
<keyword evidence="7 14" id="KW-0547">Nucleotide-binding</keyword>
<dbReference type="InterPro" id="IPR023298">
    <property type="entry name" value="ATPase_P-typ_TM_dom_sf"/>
</dbReference>
<dbReference type="SUPFAM" id="SSF81653">
    <property type="entry name" value="Calcium ATPase, transduction domain A"/>
    <property type="match status" value="1"/>
</dbReference>
<evidence type="ECO:0000256" key="2">
    <source>
        <dbReference type="ARBA" id="ARBA00006024"/>
    </source>
</evidence>
<evidence type="ECO:0000313" key="16">
    <source>
        <dbReference type="EMBL" id="MBB5174120.1"/>
    </source>
</evidence>
<name>A0A840QS03_9BACI</name>
<keyword evidence="5 14" id="KW-0812">Transmembrane</keyword>
<evidence type="ECO:0000256" key="7">
    <source>
        <dbReference type="ARBA" id="ARBA00022741"/>
    </source>
</evidence>
<evidence type="ECO:0000256" key="9">
    <source>
        <dbReference type="ARBA" id="ARBA00022842"/>
    </source>
</evidence>
<dbReference type="GO" id="GO:0016887">
    <property type="term" value="F:ATP hydrolysis activity"/>
    <property type="evidence" value="ECO:0007669"/>
    <property type="project" value="InterPro"/>
</dbReference>
<dbReference type="Gene3D" id="2.70.150.10">
    <property type="entry name" value="Calcium-transporting ATPase, cytoplasmic transduction domain A"/>
    <property type="match status" value="1"/>
</dbReference>
<dbReference type="SFLD" id="SFLDS00003">
    <property type="entry name" value="Haloacid_Dehalogenase"/>
    <property type="match status" value="1"/>
</dbReference>
<evidence type="ECO:0000256" key="5">
    <source>
        <dbReference type="ARBA" id="ARBA00022692"/>
    </source>
</evidence>
<evidence type="ECO:0000256" key="12">
    <source>
        <dbReference type="ARBA" id="ARBA00023065"/>
    </source>
</evidence>
<dbReference type="InterPro" id="IPR027256">
    <property type="entry name" value="P-typ_ATPase_IB"/>
</dbReference>
<dbReference type="RefSeq" id="WP_184664555.1">
    <property type="nucleotide sequence ID" value="NZ_JACHHB010000010.1"/>
</dbReference>
<keyword evidence="10" id="KW-1278">Translocase</keyword>
<feature type="domain" description="P-type ATPase A" evidence="15">
    <location>
        <begin position="139"/>
        <end position="241"/>
    </location>
</feature>
<evidence type="ECO:0000313" key="17">
    <source>
        <dbReference type="Proteomes" id="UP000551878"/>
    </source>
</evidence>
<dbReference type="InterPro" id="IPR008250">
    <property type="entry name" value="ATPase_P-typ_transduc_dom_A_sf"/>
</dbReference>
<feature type="transmembrane region" description="Helical" evidence="14">
    <location>
        <begin position="33"/>
        <end position="49"/>
    </location>
</feature>
<dbReference type="InterPro" id="IPR001757">
    <property type="entry name" value="P_typ_ATPase"/>
</dbReference>
<keyword evidence="8 14" id="KW-0067">ATP-binding</keyword>
<evidence type="ECO:0000256" key="14">
    <source>
        <dbReference type="RuleBase" id="RU362081"/>
    </source>
</evidence>
<feature type="transmembrane region" description="Helical" evidence="14">
    <location>
        <begin position="593"/>
        <end position="614"/>
    </location>
</feature>
<dbReference type="InterPro" id="IPR018303">
    <property type="entry name" value="ATPase_P-typ_P_site"/>
</dbReference>
<keyword evidence="14" id="KW-1003">Cell membrane</keyword>
<comment type="similarity">
    <text evidence="2 14">Belongs to the cation transport ATPase (P-type) (TC 3.A.3) family. Type IB subfamily.</text>
</comment>
<dbReference type="PRINTS" id="PR00119">
    <property type="entry name" value="CATATPASE"/>
</dbReference>
<evidence type="ECO:0000256" key="13">
    <source>
        <dbReference type="ARBA" id="ARBA00023136"/>
    </source>
</evidence>
<evidence type="ECO:0000256" key="11">
    <source>
        <dbReference type="ARBA" id="ARBA00022989"/>
    </source>
</evidence>
<evidence type="ECO:0000256" key="4">
    <source>
        <dbReference type="ARBA" id="ARBA00022553"/>
    </source>
</evidence>
<keyword evidence="11 14" id="KW-1133">Transmembrane helix</keyword>
<dbReference type="InterPro" id="IPR044492">
    <property type="entry name" value="P_typ_ATPase_HD_dom"/>
</dbReference>
<dbReference type="Gene3D" id="3.40.1110.10">
    <property type="entry name" value="Calcium-transporting ATPase, cytoplasmic domain N"/>
    <property type="match status" value="1"/>
</dbReference>
<accession>A0A840QS03</accession>
<organism evidence="16 17">
    <name type="scientific">Texcoconibacillus texcoconensis</name>
    <dbReference type="NCBI Taxonomy" id="1095777"/>
    <lineage>
        <taxon>Bacteria</taxon>
        <taxon>Bacillati</taxon>
        <taxon>Bacillota</taxon>
        <taxon>Bacilli</taxon>
        <taxon>Bacillales</taxon>
        <taxon>Bacillaceae</taxon>
        <taxon>Texcoconibacillus</taxon>
    </lineage>
</organism>
<feature type="transmembrane region" description="Helical" evidence="14">
    <location>
        <begin position="620"/>
        <end position="641"/>
    </location>
</feature>
<protein>
    <submittedName>
        <fullName evidence="16">Cd2+/Zn2+-exporting ATPase</fullName>
    </submittedName>
</protein>
<dbReference type="NCBIfam" id="TIGR01525">
    <property type="entry name" value="ATPase-IB_hvy"/>
    <property type="match status" value="1"/>
</dbReference>
<keyword evidence="4" id="KW-0597">Phosphoprotein</keyword>
<dbReference type="SFLD" id="SFLDG00002">
    <property type="entry name" value="C1.7:_P-type_atpase_like"/>
    <property type="match status" value="1"/>
</dbReference>
<dbReference type="Pfam" id="PF00702">
    <property type="entry name" value="Hydrolase"/>
    <property type="match status" value="1"/>
</dbReference>